<comment type="caution">
    <text evidence="3">The sequence shown here is derived from an EMBL/GenBank/DDBJ whole genome shotgun (WGS) entry which is preliminary data.</text>
</comment>
<dbReference type="InterPro" id="IPR038417">
    <property type="entry name" value="Alpga-gal_N_sf"/>
</dbReference>
<dbReference type="InterPro" id="IPR013785">
    <property type="entry name" value="Aldolase_TIM"/>
</dbReference>
<dbReference type="InterPro" id="IPR050985">
    <property type="entry name" value="Alpha-glycosidase_related"/>
</dbReference>
<dbReference type="Gene3D" id="3.20.20.70">
    <property type="entry name" value="Aldolase class I"/>
    <property type="match status" value="1"/>
</dbReference>
<organism evidence="3 4">
    <name type="scientific">Victivallis vadensis</name>
    <dbReference type="NCBI Taxonomy" id="172901"/>
    <lineage>
        <taxon>Bacteria</taxon>
        <taxon>Pseudomonadati</taxon>
        <taxon>Lentisphaerota</taxon>
        <taxon>Lentisphaeria</taxon>
        <taxon>Victivallales</taxon>
        <taxon>Victivallaceae</taxon>
        <taxon>Victivallis</taxon>
    </lineage>
</organism>
<accession>A0A2U1B6K3</accession>
<dbReference type="PRINTS" id="PR00743">
    <property type="entry name" value="GLHYDRLASE36"/>
</dbReference>
<evidence type="ECO:0000313" key="4">
    <source>
        <dbReference type="Proteomes" id="UP000245959"/>
    </source>
</evidence>
<evidence type="ECO:0000256" key="1">
    <source>
        <dbReference type="ARBA" id="ARBA00022801"/>
    </source>
</evidence>
<dbReference type="InterPro" id="IPR002252">
    <property type="entry name" value="Glyco_hydro_36"/>
</dbReference>
<keyword evidence="2" id="KW-0326">Glycosidase</keyword>
<dbReference type="PANTHER" id="PTHR43053:SF3">
    <property type="entry name" value="ALPHA-GALACTOSIDASE C-RELATED"/>
    <property type="match status" value="1"/>
</dbReference>
<dbReference type="GO" id="GO:0004557">
    <property type="term" value="F:alpha-galactosidase activity"/>
    <property type="evidence" value="ECO:0007669"/>
    <property type="project" value="InterPro"/>
</dbReference>
<protein>
    <submittedName>
        <fullName evidence="3">Alpha-galactosidase</fullName>
    </submittedName>
</protein>
<dbReference type="Proteomes" id="UP000245959">
    <property type="component" value="Unassembled WGS sequence"/>
</dbReference>
<dbReference type="GO" id="GO:0016052">
    <property type="term" value="P:carbohydrate catabolic process"/>
    <property type="evidence" value="ECO:0007669"/>
    <property type="project" value="InterPro"/>
</dbReference>
<dbReference type="GeneID" id="78294619"/>
<dbReference type="RefSeq" id="WP_165832850.1">
    <property type="nucleotide sequence ID" value="NZ_CAUFPP010000091.1"/>
</dbReference>
<evidence type="ECO:0000313" key="3">
    <source>
        <dbReference type="EMBL" id="PVY44305.1"/>
    </source>
</evidence>
<keyword evidence="1" id="KW-0378">Hydrolase</keyword>
<dbReference type="Gene3D" id="2.70.98.60">
    <property type="entry name" value="alpha-galactosidase from lactobacil brevis"/>
    <property type="match status" value="1"/>
</dbReference>
<proteinExistence type="predicted"/>
<keyword evidence="4" id="KW-1185">Reference proteome</keyword>
<dbReference type="CDD" id="cd14791">
    <property type="entry name" value="GH36"/>
    <property type="match status" value="1"/>
</dbReference>
<gene>
    <name evidence="3" type="ORF">C8D82_10760</name>
</gene>
<dbReference type="PANTHER" id="PTHR43053">
    <property type="entry name" value="GLYCOSIDASE FAMILY 31"/>
    <property type="match status" value="1"/>
</dbReference>
<evidence type="ECO:0000256" key="2">
    <source>
        <dbReference type="ARBA" id="ARBA00023295"/>
    </source>
</evidence>
<sequence length="709" mass="78457">MKIFELLRKVECGDMTLLYMKEGEKVMFTMVPAGMEAQIATHRRSLRKTLGCRGAVRALGCDFPAVRPESLVQFKAAGDAYWDNFSAGCTMRNSGSVDLLKFTGQKEENGAVVTSFADSRGLAVDHIVRHEAGKPCLEITTSIRNTGTGTVKLEYLASFSLGLLSPFQADDGSGCYRIHRCFSNWSAEGRLENRSVEELNMEMSWQGYGVRSLRFGERGSMPVRDFFPFLGFEDTAAGVTWGAMLDAVGSWELEAARSNDFFNLSGGLTDREFGGWTRELAPGETLTGPVATVSCVAGSVDALLPRLVARQEAFPVPEIDRDLPVIFNDWCTTWGRPTEKNLLPIAETLKDRGIRYFMLDAGWFQAEGDALSGVGDWNIGAGNYPGGLPAFTAKLRERGFIPGVWFEFEVATKDSKFFAEHPELLLHLDGEVLKSGPRSFLDFRRPEVVGHLAQKVIRFLKENGFGYIKVDYNAPTGFGCDGGDSPAEELRRHLEGVAEFFRRMRRELPELVIEICSSGGHRLSPAWMQLGTMASFSDAHESIEIPIIAANTARMIPMRHNQIWAVLHPDDDDRRLGYSLAAGMLGRLCLSGEVARLDARQQRLVDDAIAFYRKAVPAIRRGTIELRRDMNDAWTRPAGTQCFLRRGENQTLAVVHTFADSPETLRIPLKGETRIAAAFLPGGVTAEVARQELCLRNLAPFTGAALLLE</sequence>
<dbReference type="EMBL" id="QEKH01000007">
    <property type="protein sequence ID" value="PVY44305.1"/>
    <property type="molecule type" value="Genomic_DNA"/>
</dbReference>
<dbReference type="InterPro" id="IPR017853">
    <property type="entry name" value="GH"/>
</dbReference>
<reference evidence="3 4" key="1">
    <citation type="submission" date="2018-04" db="EMBL/GenBank/DDBJ databases">
        <title>Genomic Encyclopedia of Type Strains, Phase IV (KMG-IV): sequencing the most valuable type-strain genomes for metagenomic binning, comparative biology and taxonomic classification.</title>
        <authorList>
            <person name="Goeker M."/>
        </authorList>
    </citation>
    <scope>NUCLEOTIDE SEQUENCE [LARGE SCALE GENOMIC DNA]</scope>
    <source>
        <strain evidence="3 4">DSM 14823</strain>
    </source>
</reference>
<dbReference type="SUPFAM" id="SSF51445">
    <property type="entry name" value="(Trans)glycosidases"/>
    <property type="match status" value="1"/>
</dbReference>
<dbReference type="AlphaFoldDB" id="A0A2U1B6K3"/>
<dbReference type="Pfam" id="PF02065">
    <property type="entry name" value="Melibiase"/>
    <property type="match status" value="1"/>
</dbReference>
<name>A0A2U1B6K3_9BACT</name>